<dbReference type="GO" id="GO:0016705">
    <property type="term" value="F:oxidoreductase activity, acting on paired donors, with incorporation or reduction of molecular oxygen"/>
    <property type="evidence" value="ECO:0007669"/>
    <property type="project" value="InterPro"/>
</dbReference>
<dbReference type="InterPro" id="IPR050121">
    <property type="entry name" value="Cytochrome_P450_monoxygenase"/>
</dbReference>
<dbReference type="InterPro" id="IPR036396">
    <property type="entry name" value="Cyt_P450_sf"/>
</dbReference>
<comment type="caution">
    <text evidence="4">The sequence shown here is derived from an EMBL/GenBank/DDBJ whole genome shotgun (WGS) entry which is preliminary data.</text>
</comment>
<reference evidence="4" key="1">
    <citation type="submission" date="2021-02" db="EMBL/GenBank/DDBJ databases">
        <title>First Annotated Genome of the Yellow-green Alga Tribonema minus.</title>
        <authorList>
            <person name="Mahan K.M."/>
        </authorList>
    </citation>
    <scope>NUCLEOTIDE SEQUENCE</scope>
    <source>
        <strain evidence="4">UTEX B ZZ1240</strain>
    </source>
</reference>
<name>A0A835YLF9_9STRA</name>
<protein>
    <submittedName>
        <fullName evidence="4">Cytochrome P450</fullName>
    </submittedName>
</protein>
<proteinExistence type="inferred from homology"/>
<gene>
    <name evidence="4" type="ORF">JKP88DRAFT_261491</name>
</gene>
<evidence type="ECO:0000313" key="5">
    <source>
        <dbReference type="Proteomes" id="UP000664859"/>
    </source>
</evidence>
<dbReference type="Gene3D" id="1.10.630.10">
    <property type="entry name" value="Cytochrome P450"/>
    <property type="match status" value="1"/>
</dbReference>
<dbReference type="SUPFAM" id="SSF48264">
    <property type="entry name" value="Cytochrome P450"/>
    <property type="match status" value="1"/>
</dbReference>
<dbReference type="GO" id="GO:0005506">
    <property type="term" value="F:iron ion binding"/>
    <property type="evidence" value="ECO:0007669"/>
    <property type="project" value="InterPro"/>
</dbReference>
<feature type="chain" id="PRO_5032966040" evidence="3">
    <location>
        <begin position="18"/>
        <end position="616"/>
    </location>
</feature>
<dbReference type="PANTHER" id="PTHR24305">
    <property type="entry name" value="CYTOCHROME P450"/>
    <property type="match status" value="1"/>
</dbReference>
<dbReference type="Proteomes" id="UP000664859">
    <property type="component" value="Unassembled WGS sequence"/>
</dbReference>
<accession>A0A835YLF9</accession>
<dbReference type="PANTHER" id="PTHR24305:SF166">
    <property type="entry name" value="CYTOCHROME P450 12A4, MITOCHONDRIAL-RELATED"/>
    <property type="match status" value="1"/>
</dbReference>
<evidence type="ECO:0000256" key="1">
    <source>
        <dbReference type="ARBA" id="ARBA00010617"/>
    </source>
</evidence>
<sequence>MPMGMLLTHWCTPQALGLLCVVLSAVAAFRMLAMVLRAYYILRFRAGVPTVFWWPKFWRIDENRQKGGSLRRVLPRMRALGGKHDMYGTVFGGQAVLHVVDPEAAALVLSQSSKAPAYDHFRGFCGRGVFTADGPEWRAKRQSVNHALFKGARLDRLDALVNEHADALCAQLSRAAGCSGTGAQAPAPVHGSGVAAAAAGAGAAGAGGGAEVEMVGVLQQHTLAIIHAFLTGSSYTENKEQAALTPRYLAAVVEIRMVILARARSLWMLASSWAYRLFSDLYKREAAAMGPIRAFSRMALAAAEAGVASGGSAQGVKEGRRGGEGGGGGSAPLAELALRESHSEQRYPGSMLDEAITLLFAGQDTSAATLSWALYLLSQPQHRRYREALREEVGGVCGPAESGAPVAAACLGRLRLVDAVVKEIVAAACLGCLRLVDAVVKGGERRPSIVGYCNLKFHAQETGAAFHVPETATRQCAWGTCACRTQWSRSLHHHPDLWERPEEFRPERWLGADLSKPFEHCWKQHQQQRAAPAAAAAVAPPPPRAAAPHAPGAFMPFAAGPRGCVGQPFAHISLRVLLARLARAFDTTLAGPADKDMQAGFTVLPLGGLRLRLSRW</sequence>
<dbReference type="InterPro" id="IPR001128">
    <property type="entry name" value="Cyt_P450"/>
</dbReference>
<feature type="signal peptide" evidence="3">
    <location>
        <begin position="1"/>
        <end position="17"/>
    </location>
</feature>
<organism evidence="4 5">
    <name type="scientific">Tribonema minus</name>
    <dbReference type="NCBI Taxonomy" id="303371"/>
    <lineage>
        <taxon>Eukaryota</taxon>
        <taxon>Sar</taxon>
        <taxon>Stramenopiles</taxon>
        <taxon>Ochrophyta</taxon>
        <taxon>PX clade</taxon>
        <taxon>Xanthophyceae</taxon>
        <taxon>Tribonematales</taxon>
        <taxon>Tribonemataceae</taxon>
        <taxon>Tribonema</taxon>
    </lineage>
</organism>
<dbReference type="GO" id="GO:0004497">
    <property type="term" value="F:monooxygenase activity"/>
    <property type="evidence" value="ECO:0007669"/>
    <property type="project" value="InterPro"/>
</dbReference>
<dbReference type="GO" id="GO:0020037">
    <property type="term" value="F:heme binding"/>
    <property type="evidence" value="ECO:0007669"/>
    <property type="project" value="InterPro"/>
</dbReference>
<comment type="similarity">
    <text evidence="1">Belongs to the cytochrome P450 family.</text>
</comment>
<dbReference type="PRINTS" id="PR00385">
    <property type="entry name" value="P450"/>
</dbReference>
<dbReference type="EMBL" id="JAFCMP010000525">
    <property type="protein sequence ID" value="KAG5177527.1"/>
    <property type="molecule type" value="Genomic_DNA"/>
</dbReference>
<keyword evidence="2" id="KW-0479">Metal-binding</keyword>
<dbReference type="Pfam" id="PF00067">
    <property type="entry name" value="p450"/>
    <property type="match status" value="3"/>
</dbReference>
<dbReference type="PRINTS" id="PR00463">
    <property type="entry name" value="EP450I"/>
</dbReference>
<feature type="binding site" description="axial binding residue" evidence="2">
    <location>
        <position position="564"/>
    </location>
    <ligand>
        <name>heme</name>
        <dbReference type="ChEBI" id="CHEBI:30413"/>
    </ligand>
    <ligandPart>
        <name>Fe</name>
        <dbReference type="ChEBI" id="CHEBI:18248"/>
    </ligandPart>
</feature>
<keyword evidence="2" id="KW-0408">Iron</keyword>
<evidence type="ECO:0000313" key="4">
    <source>
        <dbReference type="EMBL" id="KAG5177527.1"/>
    </source>
</evidence>
<dbReference type="AlphaFoldDB" id="A0A835YLF9"/>
<evidence type="ECO:0000256" key="3">
    <source>
        <dbReference type="SAM" id="SignalP"/>
    </source>
</evidence>
<comment type="cofactor">
    <cofactor evidence="2">
        <name>heme</name>
        <dbReference type="ChEBI" id="CHEBI:30413"/>
    </cofactor>
</comment>
<dbReference type="InterPro" id="IPR002401">
    <property type="entry name" value="Cyt_P450_E_grp-I"/>
</dbReference>
<keyword evidence="2" id="KW-0349">Heme</keyword>
<keyword evidence="3" id="KW-0732">Signal</keyword>
<dbReference type="OrthoDB" id="6480556at2759"/>
<keyword evidence="5" id="KW-1185">Reference proteome</keyword>
<evidence type="ECO:0000256" key="2">
    <source>
        <dbReference type="PIRSR" id="PIRSR602401-1"/>
    </source>
</evidence>